<evidence type="ECO:0000313" key="5">
    <source>
        <dbReference type="EMBL" id="BAJ48086.1"/>
    </source>
</evidence>
<dbReference type="GO" id="GO:0008047">
    <property type="term" value="F:enzyme activator activity"/>
    <property type="evidence" value="ECO:0007669"/>
    <property type="project" value="InterPro"/>
</dbReference>
<dbReference type="GO" id="GO:0004190">
    <property type="term" value="F:aspartic-type endopeptidase activity"/>
    <property type="evidence" value="ECO:0007669"/>
    <property type="project" value="UniProtKB-KW"/>
</dbReference>
<evidence type="ECO:0000313" key="7">
    <source>
        <dbReference type="EMBL" id="BAJ50876.1"/>
    </source>
</evidence>
<proteinExistence type="inferred from homology"/>
<sequence length="160" mass="17565">MQLISSGLRLSKNRVLVVCIGNRVRGDDGAGQRVADILESEHGITALRVQTPAELLNIPLDDVSHLVVVDALEKVSRSGEIHRFQSVENLSTAVPWRSTHTMSVPEALKLMKLLTTFPEKITIYGIEGESFQPGVGISEGVEKACRIVAKEIAKFFSRDE</sequence>
<keyword evidence="4" id="KW-0378">Hydrolase</keyword>
<evidence type="ECO:0000256" key="1">
    <source>
        <dbReference type="ARBA" id="ARBA00006814"/>
    </source>
</evidence>
<keyword evidence="2 5" id="KW-0645">Protease</keyword>
<dbReference type="SUPFAM" id="SSF53163">
    <property type="entry name" value="HybD-like"/>
    <property type="match status" value="1"/>
</dbReference>
<evidence type="ECO:0000256" key="2">
    <source>
        <dbReference type="ARBA" id="ARBA00022670"/>
    </source>
</evidence>
<reference evidence="5 8" key="2">
    <citation type="journal article" date="2011" name="Nucleic Acids Res.">
        <title>Insights into the evolution of Archaea and eukaryotic protein modifier systems revealed by the genome of a novel archaeal group.</title>
        <authorList>
            <person name="Nunoura T."/>
            <person name="Takaki Y."/>
            <person name="Kakuta J."/>
            <person name="Nishi S."/>
            <person name="Sugahara J."/>
            <person name="Kazama H."/>
            <person name="Chee G."/>
            <person name="Hattori M."/>
            <person name="Kanai A."/>
            <person name="Atomi H."/>
            <person name="Takai K."/>
            <person name="Takami H."/>
        </authorList>
    </citation>
    <scope>NUCLEOTIDE SEQUENCE [LARGE SCALE GENOMIC DNA]</scope>
</reference>
<dbReference type="STRING" id="311458.CSUB_C1024"/>
<dbReference type="PANTHER" id="PTHR30302:SF1">
    <property type="entry name" value="HYDROGENASE 2 MATURATION PROTEASE"/>
    <property type="match status" value="1"/>
</dbReference>
<dbReference type="Proteomes" id="UP000008120">
    <property type="component" value="Chromosome"/>
</dbReference>
<dbReference type="EMBL" id="AP011853">
    <property type="protein sequence ID" value="BAJ48086.1"/>
    <property type="molecule type" value="Genomic_DNA"/>
</dbReference>
<dbReference type="InterPro" id="IPR023430">
    <property type="entry name" value="Pept_HybD-like_dom_sf"/>
</dbReference>
<evidence type="ECO:0000256" key="3">
    <source>
        <dbReference type="ARBA" id="ARBA00022750"/>
    </source>
</evidence>
<dbReference type="InterPro" id="IPR000671">
    <property type="entry name" value="Peptidase_A31"/>
</dbReference>
<dbReference type="KEGG" id="csu:CSUB_C1024"/>
<dbReference type="PANTHER" id="PTHR30302">
    <property type="entry name" value="HYDROGENASE 1 MATURATION PROTEASE"/>
    <property type="match status" value="1"/>
</dbReference>
<reference evidence="5 8" key="1">
    <citation type="journal article" date="2005" name="Environ. Microbiol.">
        <title>Genetic and functional properties of uncultivated thermophilic crenarchaeotes from a subsurface gold mine as revealed by analysis of genome fragments.</title>
        <authorList>
            <person name="Nunoura T."/>
            <person name="Hirayama H."/>
            <person name="Takami H."/>
            <person name="Oida H."/>
            <person name="Nishi S."/>
            <person name="Shimamura S."/>
            <person name="Suzuki Y."/>
            <person name="Inagaki F."/>
            <person name="Takai K."/>
            <person name="Nealson K.H."/>
            <person name="Horikoshi K."/>
        </authorList>
    </citation>
    <scope>NUCLEOTIDE SEQUENCE [LARGE SCALE GENOMIC DNA]</scope>
</reference>
<evidence type="ECO:0000256" key="4">
    <source>
        <dbReference type="ARBA" id="ARBA00022801"/>
    </source>
</evidence>
<dbReference type="Pfam" id="PF01750">
    <property type="entry name" value="HycI"/>
    <property type="match status" value="1"/>
</dbReference>
<evidence type="ECO:0000313" key="6">
    <source>
        <dbReference type="EMBL" id="BAJ48093.1"/>
    </source>
</evidence>
<name>E6N717_CALS0</name>
<dbReference type="BioCyc" id="CCAL311458:G131R-1031-MONOMER"/>
<keyword evidence="3" id="KW-0064">Aspartyl protease</keyword>
<comment type="similarity">
    <text evidence="1">Belongs to the peptidase A31 family.</text>
</comment>
<dbReference type="Gene3D" id="3.40.50.1450">
    <property type="entry name" value="HybD-like"/>
    <property type="match status" value="1"/>
</dbReference>
<dbReference type="AlphaFoldDB" id="E6N717"/>
<dbReference type="GO" id="GO:0016485">
    <property type="term" value="P:protein processing"/>
    <property type="evidence" value="ECO:0007669"/>
    <property type="project" value="TreeGrafter"/>
</dbReference>
<evidence type="ECO:0000313" key="8">
    <source>
        <dbReference type="Proteomes" id="UP000008120"/>
    </source>
</evidence>
<dbReference type="EMBL" id="BA000048">
    <property type="protein sequence ID" value="BAJ50876.1"/>
    <property type="molecule type" value="Genomic_DNA"/>
</dbReference>
<accession>E6N717</accession>
<organism evidence="5 8">
    <name type="scientific">Caldiarchaeum subterraneum</name>
    <dbReference type="NCBI Taxonomy" id="311458"/>
    <lineage>
        <taxon>Archaea</taxon>
        <taxon>Nitrososphaerota</taxon>
        <taxon>Candidatus Caldarchaeales</taxon>
        <taxon>Candidatus Caldarchaeaceae</taxon>
        <taxon>Candidatus Caldarchaeum</taxon>
    </lineage>
</organism>
<protein>
    <submittedName>
        <fullName evidence="5">Hydrogenase maturation protease</fullName>
    </submittedName>
</protein>
<gene>
    <name evidence="7" type="ORF">CSUB_C1024</name>
    <name evidence="6" type="ORF">HGMM_F28A01C06</name>
    <name evidence="5" type="ORF">HGMM_F34A01C42</name>
</gene>
<dbReference type="NCBIfam" id="TIGR00072">
    <property type="entry name" value="hydrog_prot"/>
    <property type="match status" value="1"/>
</dbReference>
<dbReference type="EMBL" id="AP011854">
    <property type="protein sequence ID" value="BAJ48093.1"/>
    <property type="molecule type" value="Genomic_DNA"/>
</dbReference>
<dbReference type="CDD" id="cd00518">
    <property type="entry name" value="H2MP"/>
    <property type="match status" value="1"/>
</dbReference>